<evidence type="ECO:0000256" key="1">
    <source>
        <dbReference type="SAM" id="Coils"/>
    </source>
</evidence>
<evidence type="ECO:0000313" key="3">
    <source>
        <dbReference type="Proteomes" id="UP000632195"/>
    </source>
</evidence>
<dbReference type="Gene3D" id="1.10.10.10">
    <property type="entry name" value="Winged helix-like DNA-binding domain superfamily/Winged helix DNA-binding domain"/>
    <property type="match status" value="1"/>
</dbReference>
<reference evidence="2" key="1">
    <citation type="journal article" date="2014" name="Int. J. Syst. Evol. Microbiol.">
        <title>Complete genome sequence of Corynebacterium casei LMG S-19264T (=DSM 44701T), isolated from a smear-ripened cheese.</title>
        <authorList>
            <consortium name="US DOE Joint Genome Institute (JGI-PGF)"/>
            <person name="Walter F."/>
            <person name="Albersmeier A."/>
            <person name="Kalinowski J."/>
            <person name="Ruckert C."/>
        </authorList>
    </citation>
    <scope>NUCLEOTIDE SEQUENCE</scope>
    <source>
        <strain evidence="2">JCM 13583</strain>
    </source>
</reference>
<organism evidence="2 3">
    <name type="scientific">Thermogymnomonas acidicola</name>
    <dbReference type="NCBI Taxonomy" id="399579"/>
    <lineage>
        <taxon>Archaea</taxon>
        <taxon>Methanobacteriati</taxon>
        <taxon>Thermoplasmatota</taxon>
        <taxon>Thermoplasmata</taxon>
        <taxon>Thermoplasmatales</taxon>
        <taxon>Thermogymnomonas</taxon>
    </lineage>
</organism>
<proteinExistence type="predicted"/>
<dbReference type="RefSeq" id="WP_188680180.1">
    <property type="nucleotide sequence ID" value="NZ_BMNY01000001.1"/>
</dbReference>
<dbReference type="InterPro" id="IPR036390">
    <property type="entry name" value="WH_DNA-bd_sf"/>
</dbReference>
<keyword evidence="1" id="KW-0175">Coiled coil</keyword>
<dbReference type="Proteomes" id="UP000632195">
    <property type="component" value="Unassembled WGS sequence"/>
</dbReference>
<comment type="caution">
    <text evidence="2">The sequence shown here is derived from an EMBL/GenBank/DDBJ whole genome shotgun (WGS) entry which is preliminary data.</text>
</comment>
<protein>
    <submittedName>
        <fullName evidence="2">Uncharacterized protein</fullName>
    </submittedName>
</protein>
<name>A0AA37F923_9ARCH</name>
<sequence length="123" mass="14201">MVIDDNSQEDVDLENSIFKEIQNDIETVKRHITIITTLLREQPAGIIRISQVTKMPEHKIRYSLRILEREGLIEPSREGAILTPKFVDNKQKIAEQAKKLAKEMEEIYENLRVSLGEASSQKK</sequence>
<evidence type="ECO:0000313" key="2">
    <source>
        <dbReference type="EMBL" id="GGM70726.1"/>
    </source>
</evidence>
<gene>
    <name evidence="2" type="ORF">GCM10007108_05960</name>
</gene>
<dbReference type="InterPro" id="IPR036388">
    <property type="entry name" value="WH-like_DNA-bd_sf"/>
</dbReference>
<dbReference type="AlphaFoldDB" id="A0AA37F923"/>
<dbReference type="SUPFAM" id="SSF46785">
    <property type="entry name" value="Winged helix' DNA-binding domain"/>
    <property type="match status" value="1"/>
</dbReference>
<dbReference type="EMBL" id="BMNY01000001">
    <property type="protein sequence ID" value="GGM70726.1"/>
    <property type="molecule type" value="Genomic_DNA"/>
</dbReference>
<feature type="coiled-coil region" evidence="1">
    <location>
        <begin position="87"/>
        <end position="121"/>
    </location>
</feature>
<keyword evidence="3" id="KW-1185">Reference proteome</keyword>
<accession>A0AA37F923</accession>
<reference evidence="2" key="2">
    <citation type="submission" date="2022-09" db="EMBL/GenBank/DDBJ databases">
        <authorList>
            <person name="Sun Q."/>
            <person name="Ohkuma M."/>
        </authorList>
    </citation>
    <scope>NUCLEOTIDE SEQUENCE</scope>
    <source>
        <strain evidence="2">JCM 13583</strain>
    </source>
</reference>